<name>A0A9Q0MDF0_BLOTA</name>
<keyword evidence="1" id="KW-0812">Transmembrane</keyword>
<evidence type="ECO:0000313" key="3">
    <source>
        <dbReference type="Proteomes" id="UP001142055"/>
    </source>
</evidence>
<sequence length="200" mass="22983">MSTSRQLKSKGGFELSESRYKTPHTIKSCYFSPKPFRIKSMGTIKFTVKDDDELSMNNESESNVMHETMYKDQKQCMKNFDLTRSRSLELERLSEEEINFLNKEIYKSDIVSIGKDINIQNIRSSPFNRARKSKFEEVCNMFANLLSMYQEPAQNLNEQTNEMETPNTSNFSSLVKLVGTLIAVGASILSALIWKFGLNN</sequence>
<accession>A0A9Q0MDF0</accession>
<dbReference type="EMBL" id="JAPWDV010000001">
    <property type="protein sequence ID" value="KAJ6222447.1"/>
    <property type="molecule type" value="Genomic_DNA"/>
</dbReference>
<keyword evidence="3" id="KW-1185">Reference proteome</keyword>
<dbReference type="AlphaFoldDB" id="A0A9Q0MDF0"/>
<evidence type="ECO:0000256" key="1">
    <source>
        <dbReference type="SAM" id="Phobius"/>
    </source>
</evidence>
<organism evidence="2 3">
    <name type="scientific">Blomia tropicalis</name>
    <name type="common">Mite</name>
    <dbReference type="NCBI Taxonomy" id="40697"/>
    <lineage>
        <taxon>Eukaryota</taxon>
        <taxon>Metazoa</taxon>
        <taxon>Ecdysozoa</taxon>
        <taxon>Arthropoda</taxon>
        <taxon>Chelicerata</taxon>
        <taxon>Arachnida</taxon>
        <taxon>Acari</taxon>
        <taxon>Acariformes</taxon>
        <taxon>Sarcoptiformes</taxon>
        <taxon>Astigmata</taxon>
        <taxon>Glycyphagoidea</taxon>
        <taxon>Echimyopodidae</taxon>
        <taxon>Blomia</taxon>
    </lineage>
</organism>
<comment type="caution">
    <text evidence="2">The sequence shown here is derived from an EMBL/GenBank/DDBJ whole genome shotgun (WGS) entry which is preliminary data.</text>
</comment>
<proteinExistence type="predicted"/>
<feature type="transmembrane region" description="Helical" evidence="1">
    <location>
        <begin position="174"/>
        <end position="194"/>
    </location>
</feature>
<keyword evidence="1" id="KW-0472">Membrane</keyword>
<protein>
    <submittedName>
        <fullName evidence="2">Uncharacterized protein</fullName>
    </submittedName>
</protein>
<evidence type="ECO:0000313" key="2">
    <source>
        <dbReference type="EMBL" id="KAJ6222447.1"/>
    </source>
</evidence>
<keyword evidence="1" id="KW-1133">Transmembrane helix</keyword>
<dbReference type="Proteomes" id="UP001142055">
    <property type="component" value="Chromosome 1"/>
</dbReference>
<gene>
    <name evidence="2" type="ORF">RDWZM_000992</name>
</gene>
<reference evidence="2" key="1">
    <citation type="submission" date="2022-12" db="EMBL/GenBank/DDBJ databases">
        <title>Genome assemblies of Blomia tropicalis.</title>
        <authorList>
            <person name="Cui Y."/>
        </authorList>
    </citation>
    <scope>NUCLEOTIDE SEQUENCE</scope>
    <source>
        <tissue evidence="2">Adult mites</tissue>
    </source>
</reference>